<dbReference type="Proteomes" id="UP000319502">
    <property type="component" value="Unassembled WGS sequence"/>
</dbReference>
<dbReference type="SUPFAM" id="SSF55068">
    <property type="entry name" value="Peptide methionine sulfoxide reductase"/>
    <property type="match status" value="1"/>
</dbReference>
<dbReference type="InterPro" id="IPR002569">
    <property type="entry name" value="Met_Sox_Rdtase_MsrA_dom"/>
</dbReference>
<gene>
    <name evidence="4 7" type="primary">msrA</name>
    <name evidence="7" type="ORF">FHP91_19125</name>
</gene>
<comment type="catalytic activity">
    <reaction evidence="2 4">
        <text>L-methionyl-[protein] + [thioredoxin]-disulfide + H2O = L-methionyl-(S)-S-oxide-[protein] + [thioredoxin]-dithiol</text>
        <dbReference type="Rhea" id="RHEA:14217"/>
        <dbReference type="Rhea" id="RHEA-COMP:10698"/>
        <dbReference type="Rhea" id="RHEA-COMP:10700"/>
        <dbReference type="Rhea" id="RHEA-COMP:12313"/>
        <dbReference type="Rhea" id="RHEA-COMP:12315"/>
        <dbReference type="ChEBI" id="CHEBI:15377"/>
        <dbReference type="ChEBI" id="CHEBI:16044"/>
        <dbReference type="ChEBI" id="CHEBI:29950"/>
        <dbReference type="ChEBI" id="CHEBI:44120"/>
        <dbReference type="ChEBI" id="CHEBI:50058"/>
        <dbReference type="EC" id="1.8.4.11"/>
    </reaction>
</comment>
<organism evidence="7 8">
    <name type="scientific">Denitromonas halophila</name>
    <dbReference type="NCBI Taxonomy" id="1629404"/>
    <lineage>
        <taxon>Bacteria</taxon>
        <taxon>Pseudomonadati</taxon>
        <taxon>Pseudomonadota</taxon>
        <taxon>Betaproteobacteria</taxon>
        <taxon>Rhodocyclales</taxon>
        <taxon>Zoogloeaceae</taxon>
        <taxon>Denitromonas</taxon>
    </lineage>
</organism>
<protein>
    <recommendedName>
        <fullName evidence="4">Peptide methionine sulfoxide reductase MsrA</fullName>
        <shortName evidence="4">Protein-methionine-S-oxide reductase</shortName>
        <ecNumber evidence="4">1.8.4.11</ecNumber>
    </recommendedName>
    <alternativeName>
        <fullName evidence="4">Peptide-methionine (S)-S-oxide reductase</fullName>
        <shortName evidence="4">Peptide Met(O) reductase</shortName>
    </alternativeName>
</protein>
<accession>A0A557QFC0</accession>
<dbReference type="GO" id="GO:0008113">
    <property type="term" value="F:peptide-methionine (S)-S-oxide reductase activity"/>
    <property type="evidence" value="ECO:0007669"/>
    <property type="project" value="UniProtKB-UniRule"/>
</dbReference>
<evidence type="ECO:0000256" key="3">
    <source>
        <dbReference type="ARBA" id="ARBA00048782"/>
    </source>
</evidence>
<feature type="signal peptide" evidence="5">
    <location>
        <begin position="1"/>
        <end position="27"/>
    </location>
</feature>
<comment type="similarity">
    <text evidence="4">Belongs to the MsrA Met sulfoxide reductase family.</text>
</comment>
<dbReference type="PANTHER" id="PTHR43774">
    <property type="entry name" value="PEPTIDE METHIONINE SULFOXIDE REDUCTASE"/>
    <property type="match status" value="1"/>
</dbReference>
<dbReference type="GO" id="GO:0033744">
    <property type="term" value="F:L-methionine:thioredoxin-disulfide S-oxidoreductase activity"/>
    <property type="evidence" value="ECO:0007669"/>
    <property type="project" value="RHEA"/>
</dbReference>
<evidence type="ECO:0000256" key="5">
    <source>
        <dbReference type="SAM" id="SignalP"/>
    </source>
</evidence>
<sequence>MSKPRTQTRRLALGLTLALGLSAAAHARDIQSMVVAGGCFWCVESDFESVPGVVEAVSGYTGGHTENPTYKQVTTGTTGHYEAVKISYDADVVGYQRLIHLFFRSIDPTDPGGQFCDRGSSYRTAIFVANDQQRAIAQAELDAAQKALGKPIVTPILDAKTFTVAEDYHQDYYKGGGWVFTRRGPKSQVDAYNFYRESCGRDARVMQLWGADAPFVHHGK</sequence>
<comment type="catalytic activity">
    <reaction evidence="3 4">
        <text>[thioredoxin]-disulfide + L-methionine + H2O = L-methionine (S)-S-oxide + [thioredoxin]-dithiol</text>
        <dbReference type="Rhea" id="RHEA:19993"/>
        <dbReference type="Rhea" id="RHEA-COMP:10698"/>
        <dbReference type="Rhea" id="RHEA-COMP:10700"/>
        <dbReference type="ChEBI" id="CHEBI:15377"/>
        <dbReference type="ChEBI" id="CHEBI:29950"/>
        <dbReference type="ChEBI" id="CHEBI:50058"/>
        <dbReference type="ChEBI" id="CHEBI:57844"/>
        <dbReference type="ChEBI" id="CHEBI:58772"/>
        <dbReference type="EC" id="1.8.4.11"/>
    </reaction>
</comment>
<evidence type="ECO:0000259" key="6">
    <source>
        <dbReference type="Pfam" id="PF01625"/>
    </source>
</evidence>
<dbReference type="Gene3D" id="3.30.1060.10">
    <property type="entry name" value="Peptide methionine sulphoxide reductase MsrA"/>
    <property type="match status" value="1"/>
</dbReference>
<keyword evidence="1 4" id="KW-0560">Oxidoreductase</keyword>
<dbReference type="Pfam" id="PF01625">
    <property type="entry name" value="PMSR"/>
    <property type="match status" value="1"/>
</dbReference>
<dbReference type="EMBL" id="VMNK01000019">
    <property type="protein sequence ID" value="TVO51583.1"/>
    <property type="molecule type" value="Genomic_DNA"/>
</dbReference>
<proteinExistence type="inferred from homology"/>
<evidence type="ECO:0000256" key="1">
    <source>
        <dbReference type="ARBA" id="ARBA00023002"/>
    </source>
</evidence>
<evidence type="ECO:0000256" key="2">
    <source>
        <dbReference type="ARBA" id="ARBA00047806"/>
    </source>
</evidence>
<dbReference type="EC" id="1.8.4.11" evidence="4"/>
<feature type="domain" description="Peptide methionine sulphoxide reductase MsrA" evidence="6">
    <location>
        <begin position="33"/>
        <end position="174"/>
    </location>
</feature>
<dbReference type="AlphaFoldDB" id="A0A557QFC0"/>
<feature type="chain" id="PRO_5021932976" description="Peptide methionine sulfoxide reductase MsrA" evidence="5">
    <location>
        <begin position="28"/>
        <end position="220"/>
    </location>
</feature>
<feature type="active site" evidence="4">
    <location>
        <position position="39"/>
    </location>
</feature>
<dbReference type="NCBIfam" id="TIGR00401">
    <property type="entry name" value="msrA"/>
    <property type="match status" value="1"/>
</dbReference>
<dbReference type="PANTHER" id="PTHR43774:SF1">
    <property type="entry name" value="PEPTIDE METHIONINE SULFOXIDE REDUCTASE MSRA 2"/>
    <property type="match status" value="1"/>
</dbReference>
<evidence type="ECO:0000313" key="8">
    <source>
        <dbReference type="Proteomes" id="UP000319502"/>
    </source>
</evidence>
<dbReference type="InterPro" id="IPR036509">
    <property type="entry name" value="Met_Sox_Rdtase_MsrA_sf"/>
</dbReference>
<dbReference type="OrthoDB" id="4174719at2"/>
<evidence type="ECO:0000313" key="7">
    <source>
        <dbReference type="EMBL" id="TVO51583.1"/>
    </source>
</evidence>
<dbReference type="RefSeq" id="WP_144311104.1">
    <property type="nucleotide sequence ID" value="NZ_VMNK01000019.1"/>
</dbReference>
<comment type="function">
    <text evidence="4">Has an important function as a repair enzyme for proteins that have been inactivated by oxidation. Catalyzes the reversible oxidation-reduction of methionine sulfoxide in proteins to methionine.</text>
</comment>
<keyword evidence="8" id="KW-1185">Reference proteome</keyword>
<keyword evidence="5" id="KW-0732">Signal</keyword>
<evidence type="ECO:0000256" key="4">
    <source>
        <dbReference type="HAMAP-Rule" id="MF_01401"/>
    </source>
</evidence>
<dbReference type="HAMAP" id="MF_01401">
    <property type="entry name" value="MsrA"/>
    <property type="match status" value="1"/>
</dbReference>
<comment type="caution">
    <text evidence="7">The sequence shown here is derived from an EMBL/GenBank/DDBJ whole genome shotgun (WGS) entry which is preliminary data.</text>
</comment>
<name>A0A557QFC0_9RHOO</name>
<reference evidence="7 8" key="1">
    <citation type="submission" date="2019-07" db="EMBL/GenBank/DDBJ databases">
        <title>The pathways for chlorine oxyanion respiration interact through the shared metabolite chlorate.</title>
        <authorList>
            <person name="Barnum T.P."/>
            <person name="Cheng Y."/>
            <person name="Hill K.A."/>
            <person name="Lucas L.N."/>
            <person name="Carlson H.K."/>
            <person name="Coates J.D."/>
        </authorList>
    </citation>
    <scope>NUCLEOTIDE SEQUENCE [LARGE SCALE GENOMIC DNA]</scope>
    <source>
        <strain evidence="7 8">SFB-3</strain>
    </source>
</reference>